<dbReference type="PROSITE" id="PS50011">
    <property type="entry name" value="PROTEIN_KINASE_DOM"/>
    <property type="match status" value="1"/>
</dbReference>
<name>A0ABT8DNT0_9BURK</name>
<evidence type="ECO:0000256" key="3">
    <source>
        <dbReference type="ARBA" id="ARBA00022777"/>
    </source>
</evidence>
<dbReference type="InterPro" id="IPR011009">
    <property type="entry name" value="Kinase-like_dom_sf"/>
</dbReference>
<proteinExistence type="predicted"/>
<evidence type="ECO:0000256" key="7">
    <source>
        <dbReference type="SAM" id="Phobius"/>
    </source>
</evidence>
<feature type="domain" description="HAMP" evidence="9">
    <location>
        <begin position="499"/>
        <end position="551"/>
    </location>
</feature>
<dbReference type="EMBL" id="JAUHHC010000002">
    <property type="protein sequence ID" value="MDN3920015.1"/>
    <property type="molecule type" value="Genomic_DNA"/>
</dbReference>
<dbReference type="PROSITE" id="PS00107">
    <property type="entry name" value="PROTEIN_KINASE_ATP"/>
    <property type="match status" value="1"/>
</dbReference>
<evidence type="ECO:0000256" key="1">
    <source>
        <dbReference type="ARBA" id="ARBA00022679"/>
    </source>
</evidence>
<dbReference type="InterPro" id="IPR003660">
    <property type="entry name" value="HAMP_dom"/>
</dbReference>
<evidence type="ECO:0000259" key="9">
    <source>
        <dbReference type="PROSITE" id="PS50885"/>
    </source>
</evidence>
<organism evidence="10 11">
    <name type="scientific">Roseateles violae</name>
    <dbReference type="NCBI Taxonomy" id="3058042"/>
    <lineage>
        <taxon>Bacteria</taxon>
        <taxon>Pseudomonadati</taxon>
        <taxon>Pseudomonadota</taxon>
        <taxon>Betaproteobacteria</taxon>
        <taxon>Burkholderiales</taxon>
        <taxon>Sphaerotilaceae</taxon>
        <taxon>Roseateles</taxon>
    </lineage>
</organism>
<dbReference type="RefSeq" id="WP_290358333.1">
    <property type="nucleotide sequence ID" value="NZ_JAUHHC010000002.1"/>
</dbReference>
<keyword evidence="7" id="KW-0472">Membrane</keyword>
<dbReference type="SUPFAM" id="SSF158472">
    <property type="entry name" value="HAMP domain-like"/>
    <property type="match status" value="1"/>
</dbReference>
<dbReference type="InterPro" id="IPR017441">
    <property type="entry name" value="Protein_kinase_ATP_BS"/>
</dbReference>
<keyword evidence="2 5" id="KW-0547">Nucleotide-binding</keyword>
<dbReference type="SMART" id="SM00304">
    <property type="entry name" value="HAMP"/>
    <property type="match status" value="1"/>
</dbReference>
<evidence type="ECO:0000313" key="11">
    <source>
        <dbReference type="Proteomes" id="UP001228044"/>
    </source>
</evidence>
<keyword evidence="11" id="KW-1185">Reference proteome</keyword>
<keyword evidence="3 10" id="KW-0418">Kinase</keyword>
<feature type="transmembrane region" description="Helical" evidence="7">
    <location>
        <begin position="319"/>
        <end position="338"/>
    </location>
</feature>
<keyword evidence="7" id="KW-1133">Transmembrane helix</keyword>
<protein>
    <submittedName>
        <fullName evidence="10">Protein kinase</fullName>
    </submittedName>
</protein>
<dbReference type="Gene3D" id="3.30.450.20">
    <property type="entry name" value="PAS domain"/>
    <property type="match status" value="1"/>
</dbReference>
<dbReference type="SUPFAM" id="SSF103190">
    <property type="entry name" value="Sensory domain-like"/>
    <property type="match status" value="1"/>
</dbReference>
<feature type="transmembrane region" description="Helical" evidence="7">
    <location>
        <begin position="478"/>
        <end position="498"/>
    </location>
</feature>
<dbReference type="CDD" id="cd06225">
    <property type="entry name" value="HAMP"/>
    <property type="match status" value="1"/>
</dbReference>
<dbReference type="PROSITE" id="PS50885">
    <property type="entry name" value="HAMP"/>
    <property type="match status" value="1"/>
</dbReference>
<dbReference type="Proteomes" id="UP001228044">
    <property type="component" value="Unassembled WGS sequence"/>
</dbReference>
<dbReference type="PANTHER" id="PTHR43289:SF6">
    <property type="entry name" value="SERINE_THREONINE-PROTEIN KINASE NEKL-3"/>
    <property type="match status" value="1"/>
</dbReference>
<dbReference type="Pfam" id="PF00672">
    <property type="entry name" value="HAMP"/>
    <property type="match status" value="1"/>
</dbReference>
<evidence type="ECO:0000256" key="4">
    <source>
        <dbReference type="ARBA" id="ARBA00022840"/>
    </source>
</evidence>
<feature type="region of interest" description="Disordered" evidence="6">
    <location>
        <begin position="550"/>
        <end position="578"/>
    </location>
</feature>
<feature type="binding site" evidence="5">
    <location>
        <position position="57"/>
    </location>
    <ligand>
        <name>ATP</name>
        <dbReference type="ChEBI" id="CHEBI:30616"/>
    </ligand>
</feature>
<dbReference type="GO" id="GO:0016301">
    <property type="term" value="F:kinase activity"/>
    <property type="evidence" value="ECO:0007669"/>
    <property type="project" value="UniProtKB-KW"/>
</dbReference>
<keyword evidence="4 5" id="KW-0067">ATP-binding</keyword>
<evidence type="ECO:0000256" key="5">
    <source>
        <dbReference type="PROSITE-ProRule" id="PRU10141"/>
    </source>
</evidence>
<dbReference type="SUPFAM" id="SSF56112">
    <property type="entry name" value="Protein kinase-like (PK-like)"/>
    <property type="match status" value="1"/>
</dbReference>
<evidence type="ECO:0000313" key="10">
    <source>
        <dbReference type="EMBL" id="MDN3920015.1"/>
    </source>
</evidence>
<reference evidence="10 11" key="1">
    <citation type="submission" date="2023-06" db="EMBL/GenBank/DDBJ databases">
        <title>Pelomonas sp. PFR6 16S ribosomal RNA gene Genome sequencing and assembly.</title>
        <authorList>
            <person name="Woo H."/>
        </authorList>
    </citation>
    <scope>NUCLEOTIDE SEQUENCE [LARGE SCALE GENOMIC DNA]</scope>
    <source>
        <strain evidence="10 11">PFR6</strain>
    </source>
</reference>
<comment type="caution">
    <text evidence="10">The sequence shown here is derived from an EMBL/GenBank/DDBJ whole genome shotgun (WGS) entry which is preliminary data.</text>
</comment>
<accession>A0ABT8DNT0</accession>
<dbReference type="SMART" id="SM00220">
    <property type="entry name" value="S_TKc"/>
    <property type="match status" value="1"/>
</dbReference>
<dbReference type="Gene3D" id="6.10.340.10">
    <property type="match status" value="1"/>
</dbReference>
<evidence type="ECO:0000259" key="8">
    <source>
        <dbReference type="PROSITE" id="PS50011"/>
    </source>
</evidence>
<keyword evidence="7" id="KW-0812">Transmembrane</keyword>
<dbReference type="InterPro" id="IPR029151">
    <property type="entry name" value="Sensor-like_sf"/>
</dbReference>
<dbReference type="Gene3D" id="3.30.200.20">
    <property type="entry name" value="Phosphorylase Kinase, domain 1"/>
    <property type="match status" value="1"/>
</dbReference>
<dbReference type="PANTHER" id="PTHR43289">
    <property type="entry name" value="MITOGEN-ACTIVATED PROTEIN KINASE KINASE KINASE 20-RELATED"/>
    <property type="match status" value="1"/>
</dbReference>
<evidence type="ECO:0000256" key="6">
    <source>
        <dbReference type="SAM" id="MobiDB-lite"/>
    </source>
</evidence>
<sequence length="578" mass="62512">MTGRDPVTETLPGHVSPDAPESRQVGRYLIQERLGRGGMATVFKAHDPGIGRDVAIKFLHASLCEDEEYRSRFLREARAAGSLSHPNIVTVHDVGEIEGRPYMAMELLQGEPLADLMDGKGRNAALPLREVLVMGMQLAQALDYAHRHGIVHRDIKPGNIARLKGGDTIKVMDFGIAHMDPAPGSGAEQRTRVGDVLGTPQYMSPEQTQGRLLDGRSDLFSTGILLYQMLTGQRPFEGDSVVAVAMKIVQEEPPPIEQRRPDVPPALRRIVERCLAKDPARRFSTGQALAQALAGVLAEIDEAARDKDRQRIVPLRVRWAALMALIVAIVMAVAAGVITQRQQAALMRQISDNGAALARFIAAQNAVAALEEEWPSVEAAVAEIMKTGDFHSIVVSDRAGMVRAAADPAQLGQPYKPPQAEGLAGREDGVRMSRYSERDEALLGFDAPITFQGKNVGHVALALPERPLQQVARLSRGLMAALVLVTVLAVALAMYLLAGHFARPIRKIGDALDQIARGNLDHRIAEPRKDEFGLLFAAFDRMAQALQQTQGAAQAAPAPAPPNIALNIPTAEPSDRAD</sequence>
<feature type="compositionally biased region" description="Low complexity" evidence="6">
    <location>
        <begin position="550"/>
        <end position="571"/>
    </location>
</feature>
<dbReference type="Pfam" id="PF00069">
    <property type="entry name" value="Pkinase"/>
    <property type="match status" value="1"/>
</dbReference>
<feature type="region of interest" description="Disordered" evidence="6">
    <location>
        <begin position="1"/>
        <end position="24"/>
    </location>
</feature>
<dbReference type="Gene3D" id="1.10.510.10">
    <property type="entry name" value="Transferase(Phosphotransferase) domain 1"/>
    <property type="match status" value="1"/>
</dbReference>
<gene>
    <name evidence="10" type="ORF">QWJ38_06950</name>
</gene>
<dbReference type="CDD" id="cd14014">
    <property type="entry name" value="STKc_PknB_like"/>
    <property type="match status" value="1"/>
</dbReference>
<dbReference type="InterPro" id="IPR000719">
    <property type="entry name" value="Prot_kinase_dom"/>
</dbReference>
<evidence type="ECO:0000256" key="2">
    <source>
        <dbReference type="ARBA" id="ARBA00022741"/>
    </source>
</evidence>
<keyword evidence="1" id="KW-0808">Transferase</keyword>
<feature type="domain" description="Protein kinase" evidence="8">
    <location>
        <begin position="28"/>
        <end position="294"/>
    </location>
</feature>